<dbReference type="GO" id="GO:0032259">
    <property type="term" value="P:methylation"/>
    <property type="evidence" value="ECO:0007669"/>
    <property type="project" value="UniProtKB-KW"/>
</dbReference>
<organism evidence="2 3">
    <name type="scientific">Halopenitus persicus</name>
    <dbReference type="NCBI Taxonomy" id="1048396"/>
    <lineage>
        <taxon>Archaea</taxon>
        <taxon>Methanobacteriati</taxon>
        <taxon>Methanobacteriota</taxon>
        <taxon>Stenosarchaea group</taxon>
        <taxon>Halobacteria</taxon>
        <taxon>Halobacteriales</taxon>
        <taxon>Haloferacaceae</taxon>
        <taxon>Halopenitus</taxon>
    </lineage>
</organism>
<proteinExistence type="predicted"/>
<feature type="domain" description="Methyltransferase type 11" evidence="1">
    <location>
        <begin position="44"/>
        <end position="135"/>
    </location>
</feature>
<dbReference type="AlphaFoldDB" id="A0A1H3DS77"/>
<evidence type="ECO:0000313" key="3">
    <source>
        <dbReference type="Proteomes" id="UP000199079"/>
    </source>
</evidence>
<protein>
    <submittedName>
        <fullName evidence="2">Demethylmenaquinone methyltransferase / 2-methoxy-6-polyprenyl-1,4-benzoquinol methylase</fullName>
    </submittedName>
</protein>
<reference evidence="3" key="1">
    <citation type="submission" date="2016-10" db="EMBL/GenBank/DDBJ databases">
        <authorList>
            <person name="Varghese N."/>
            <person name="Submissions S."/>
        </authorList>
    </citation>
    <scope>NUCLEOTIDE SEQUENCE [LARGE SCALE GENOMIC DNA]</scope>
    <source>
        <strain evidence="3">DC30,IBRC 10041,KCTC 4046</strain>
    </source>
</reference>
<keyword evidence="2" id="KW-0808">Transferase</keyword>
<dbReference type="OrthoDB" id="1018at2157"/>
<dbReference type="Gene3D" id="3.40.50.150">
    <property type="entry name" value="Vaccinia Virus protein VP39"/>
    <property type="match status" value="1"/>
</dbReference>
<keyword evidence="2" id="KW-0489">Methyltransferase</keyword>
<accession>A0A1H3DS77</accession>
<dbReference type="GO" id="GO:0008757">
    <property type="term" value="F:S-adenosylmethionine-dependent methyltransferase activity"/>
    <property type="evidence" value="ECO:0007669"/>
    <property type="project" value="InterPro"/>
</dbReference>
<evidence type="ECO:0000313" key="2">
    <source>
        <dbReference type="EMBL" id="SDX69160.1"/>
    </source>
</evidence>
<dbReference type="PANTHER" id="PTHR43591">
    <property type="entry name" value="METHYLTRANSFERASE"/>
    <property type="match status" value="1"/>
</dbReference>
<dbReference type="SUPFAM" id="SSF53335">
    <property type="entry name" value="S-adenosyl-L-methionine-dependent methyltransferases"/>
    <property type="match status" value="1"/>
</dbReference>
<evidence type="ECO:0000259" key="1">
    <source>
        <dbReference type="Pfam" id="PF08241"/>
    </source>
</evidence>
<keyword evidence="3" id="KW-1185">Reference proteome</keyword>
<gene>
    <name evidence="2" type="ORF">SAMN05216564_101119</name>
</gene>
<sequence length="201" mass="20920">MFGPGDVRFFDRLAPLYDLVMPGADPEVLADALDVATGPVRRVIDVGGGSGRASAALPAGLDADAPVVVDASAGMLARARDRGFGAVRGDAARLPVHSNAVDAAVIVDALHHFPDVSGALEDLHRTIRPGGVVVIREFDPSHPLGRVLARGEQAIGMDSTFVTPDDLRSVLAAAGFETTVPDRGFMYTVVGRVPDSESASR</sequence>
<dbReference type="EMBL" id="FNPC01000001">
    <property type="protein sequence ID" value="SDX69160.1"/>
    <property type="molecule type" value="Genomic_DNA"/>
</dbReference>
<dbReference type="PANTHER" id="PTHR43591:SF24">
    <property type="entry name" value="2-METHOXY-6-POLYPRENYL-1,4-BENZOQUINOL METHYLASE, MITOCHONDRIAL"/>
    <property type="match status" value="1"/>
</dbReference>
<dbReference type="InterPro" id="IPR029063">
    <property type="entry name" value="SAM-dependent_MTases_sf"/>
</dbReference>
<dbReference type="InterPro" id="IPR013216">
    <property type="entry name" value="Methyltransf_11"/>
</dbReference>
<dbReference type="CDD" id="cd02440">
    <property type="entry name" value="AdoMet_MTases"/>
    <property type="match status" value="1"/>
</dbReference>
<name>A0A1H3DS77_9EURY</name>
<dbReference type="Proteomes" id="UP000199079">
    <property type="component" value="Unassembled WGS sequence"/>
</dbReference>
<dbReference type="RefSeq" id="WP_092730221.1">
    <property type="nucleotide sequence ID" value="NZ_FNPC01000001.1"/>
</dbReference>
<dbReference type="Pfam" id="PF08241">
    <property type="entry name" value="Methyltransf_11"/>
    <property type="match status" value="1"/>
</dbReference>